<feature type="domain" description="HMA" evidence="14">
    <location>
        <begin position="82"/>
        <end position="150"/>
    </location>
</feature>
<comment type="similarity">
    <text evidence="2 13">Belongs to the cation transport ATPase (P-type) (TC 3.A.3) family. Type IB subfamily.</text>
</comment>
<sequence length="850" mass="91538">MSVHEDQTYKLDVTTDCADCAARVERAVAGIEGLDNVSLSFMSHTLRYDCDPAKQKELLSVIKKTIMDVEPEADIKDAATTIRRSFAITGIDCQDCADKLEESFQKIDGIQDVRLSFLKESLQYTCDPKDNDRIEKEVREIAAHEEPDARIVDKGDVQKKIYVFSVKDIDCADCAARLEKKISGIDGISNVALDFMNSRLSYEADVKDAVRIEKEMRDVVAGMEPDASVSALHEHKEEKEEAEEEDDNRKMIIRLIAGAILFVLSLVMHGTAAIIFGLASYLILGYDVILKAFRGIGHGQLFDEHFLMTVATFAAIYLRDFKEAAGVMLFYQIGEFFQDLAVDHSRKSIGSLMAIRPDYAMVKQADDWVRVDPATVQPGDIVQVKPGEKVPLDGVVVEGTASLNTASLTGESRPVDVDVNDTVLSGSINENGVLEIKVTKAYGDSTVAKILDLVENSDAHKAKAENFITKFSRIYTPAVVGAAVVTATVVSLMGYGVQEGIYRACTFLVISCPCALVISIPLSFFAGIGGLSSRGVLVKGADLIETLAKTENVVMDKTGTLTSGVFAVEKVVGENKDEILEAASAVEYYSNHPIARGIKAAWKGTIQESDLSDVSEIAGRGLSAAYKGHALLAGNARLMQDHQIAFQEVNEPGTLVYVARDDVYLGALVLRDQLKPTAKKAVSDLHAMGRKVMIVSGDNQAITDLAGSELGVDHAYGACLPADKVARVQAIHGQGVTAFVGDGVNDAPVLAAADTGIAMGALGSDAAIEAADVVIMDDDPAKISLAIEASRRILKVANQNIVFAIAVKLTCLVLGAFGIANMWMAIFADTGVAMLCVLNSLRLLRIARRA</sequence>
<feature type="transmembrane region" description="Helical" evidence="13">
    <location>
        <begin position="474"/>
        <end position="495"/>
    </location>
</feature>
<evidence type="ECO:0000256" key="6">
    <source>
        <dbReference type="ARBA" id="ARBA00022741"/>
    </source>
</evidence>
<dbReference type="InterPro" id="IPR023298">
    <property type="entry name" value="ATPase_P-typ_TM_dom_sf"/>
</dbReference>
<evidence type="ECO:0000256" key="5">
    <source>
        <dbReference type="ARBA" id="ARBA00022723"/>
    </source>
</evidence>
<dbReference type="InterPro" id="IPR023214">
    <property type="entry name" value="HAD_sf"/>
</dbReference>
<evidence type="ECO:0000256" key="7">
    <source>
        <dbReference type="ARBA" id="ARBA00022840"/>
    </source>
</evidence>
<name>A0AB35U785_9FIRM</name>
<evidence type="ECO:0000256" key="1">
    <source>
        <dbReference type="ARBA" id="ARBA00004651"/>
    </source>
</evidence>
<comment type="subcellular location">
    <subcellularLocation>
        <location evidence="1">Cell membrane</location>
        <topology evidence="1">Multi-pass membrane protein</topology>
    </subcellularLocation>
</comment>
<evidence type="ECO:0000256" key="4">
    <source>
        <dbReference type="ARBA" id="ARBA00022692"/>
    </source>
</evidence>
<keyword evidence="10 13" id="KW-0472">Membrane</keyword>
<feature type="transmembrane region" description="Helical" evidence="13">
    <location>
        <begin position="801"/>
        <end position="820"/>
    </location>
</feature>
<dbReference type="GO" id="GO:0005886">
    <property type="term" value="C:plasma membrane"/>
    <property type="evidence" value="ECO:0007669"/>
    <property type="project" value="UniProtKB-SubCell"/>
</dbReference>
<dbReference type="Pfam" id="PF00403">
    <property type="entry name" value="HMA"/>
    <property type="match status" value="3"/>
</dbReference>
<dbReference type="InterPro" id="IPR018303">
    <property type="entry name" value="ATPase_P-typ_P_site"/>
</dbReference>
<dbReference type="GO" id="GO:0046872">
    <property type="term" value="F:metal ion binding"/>
    <property type="evidence" value="ECO:0007669"/>
    <property type="project" value="UniProtKB-KW"/>
</dbReference>
<comment type="catalytic activity">
    <reaction evidence="12">
        <text>Cd(2+)(in) + ATP + H2O = Cd(2+)(out) + ADP + phosphate + H(+)</text>
        <dbReference type="Rhea" id="RHEA:12132"/>
        <dbReference type="ChEBI" id="CHEBI:15377"/>
        <dbReference type="ChEBI" id="CHEBI:15378"/>
        <dbReference type="ChEBI" id="CHEBI:30616"/>
        <dbReference type="ChEBI" id="CHEBI:43474"/>
        <dbReference type="ChEBI" id="CHEBI:48775"/>
        <dbReference type="ChEBI" id="CHEBI:456216"/>
        <dbReference type="EC" id="7.2.2.21"/>
    </reaction>
</comment>
<feature type="domain" description="HMA" evidence="14">
    <location>
        <begin position="160"/>
        <end position="228"/>
    </location>
</feature>
<evidence type="ECO:0000256" key="3">
    <source>
        <dbReference type="ARBA" id="ARBA00022539"/>
    </source>
</evidence>
<keyword evidence="16" id="KW-1185">Reference proteome</keyword>
<dbReference type="InterPro" id="IPR006121">
    <property type="entry name" value="HMA_dom"/>
</dbReference>
<dbReference type="InterPro" id="IPR023299">
    <property type="entry name" value="ATPase_P-typ_cyto_dom_N"/>
</dbReference>
<dbReference type="SUPFAM" id="SSF81653">
    <property type="entry name" value="Calcium ATPase, transduction domain A"/>
    <property type="match status" value="1"/>
</dbReference>
<dbReference type="NCBIfam" id="TIGR01494">
    <property type="entry name" value="ATPase_P-type"/>
    <property type="match status" value="1"/>
</dbReference>
<dbReference type="PROSITE" id="PS00154">
    <property type="entry name" value="ATPASE_E1_E2"/>
    <property type="match status" value="1"/>
</dbReference>
<feature type="transmembrane region" description="Helical" evidence="13">
    <location>
        <begin position="826"/>
        <end position="844"/>
    </location>
</feature>
<keyword evidence="13" id="KW-1003">Cell membrane</keyword>
<keyword evidence="3" id="KW-0104">Cadmium</keyword>
<evidence type="ECO:0000256" key="10">
    <source>
        <dbReference type="ARBA" id="ARBA00023136"/>
    </source>
</evidence>
<dbReference type="Gene3D" id="3.40.1110.10">
    <property type="entry name" value="Calcium-transporting ATPase, cytoplasmic domain N"/>
    <property type="match status" value="1"/>
</dbReference>
<dbReference type="InterPro" id="IPR036412">
    <property type="entry name" value="HAD-like_sf"/>
</dbReference>
<dbReference type="InterPro" id="IPR036163">
    <property type="entry name" value="HMA_dom_sf"/>
</dbReference>
<reference evidence="15 16" key="1">
    <citation type="submission" date="2022-03" db="EMBL/GenBank/DDBJ databases">
        <title>Novel taxa within the pig intestine.</title>
        <authorList>
            <person name="Wylensek D."/>
            <person name="Bishof K."/>
            <person name="Afrizal A."/>
            <person name="Clavel T."/>
        </authorList>
    </citation>
    <scope>NUCLEOTIDE SEQUENCE [LARGE SCALE GENOMIC DNA]</scope>
    <source>
        <strain evidence="15 16">CLA-KB-P133</strain>
    </source>
</reference>
<dbReference type="SFLD" id="SFLDF00027">
    <property type="entry name" value="p-type_atpase"/>
    <property type="match status" value="1"/>
</dbReference>
<dbReference type="InterPro" id="IPR001757">
    <property type="entry name" value="P_typ_ATPase"/>
</dbReference>
<dbReference type="FunFam" id="2.70.150.10:FF:000002">
    <property type="entry name" value="Copper-transporting ATPase 1, putative"/>
    <property type="match status" value="1"/>
</dbReference>
<keyword evidence="5 13" id="KW-0479">Metal-binding</keyword>
<evidence type="ECO:0000256" key="13">
    <source>
        <dbReference type="RuleBase" id="RU362081"/>
    </source>
</evidence>
<evidence type="ECO:0000259" key="14">
    <source>
        <dbReference type="PROSITE" id="PS50846"/>
    </source>
</evidence>
<dbReference type="Pfam" id="PF00702">
    <property type="entry name" value="Hydrolase"/>
    <property type="match status" value="1"/>
</dbReference>
<dbReference type="GO" id="GO:0005524">
    <property type="term" value="F:ATP binding"/>
    <property type="evidence" value="ECO:0007669"/>
    <property type="project" value="UniProtKB-UniRule"/>
</dbReference>
<accession>A0AB35U785</accession>
<dbReference type="NCBIfam" id="TIGR01525">
    <property type="entry name" value="ATPase-IB_hvy"/>
    <property type="match status" value="1"/>
</dbReference>
<dbReference type="SFLD" id="SFLDS00003">
    <property type="entry name" value="Haloacid_Dehalogenase"/>
    <property type="match status" value="1"/>
</dbReference>
<keyword evidence="8" id="KW-1278">Translocase</keyword>
<dbReference type="SFLD" id="SFLDG00002">
    <property type="entry name" value="C1.7:_P-type_atpase_like"/>
    <property type="match status" value="1"/>
</dbReference>
<proteinExistence type="inferred from homology"/>
<evidence type="ECO:0000256" key="9">
    <source>
        <dbReference type="ARBA" id="ARBA00022989"/>
    </source>
</evidence>
<dbReference type="Proteomes" id="UP001286174">
    <property type="component" value="Unassembled WGS sequence"/>
</dbReference>
<dbReference type="AlphaFoldDB" id="A0AB35U785"/>
<dbReference type="EC" id="7.2.2.21" evidence="11"/>
<dbReference type="InterPro" id="IPR051014">
    <property type="entry name" value="Cation_Transport_ATPase_IB"/>
</dbReference>
<dbReference type="PANTHER" id="PTHR48085:SF5">
    <property type="entry name" value="CADMIUM_ZINC-TRANSPORTING ATPASE HMA4-RELATED"/>
    <property type="match status" value="1"/>
</dbReference>
<evidence type="ECO:0000256" key="2">
    <source>
        <dbReference type="ARBA" id="ARBA00006024"/>
    </source>
</evidence>
<dbReference type="Pfam" id="PF00122">
    <property type="entry name" value="E1-E2_ATPase"/>
    <property type="match status" value="1"/>
</dbReference>
<dbReference type="SUPFAM" id="SSF56784">
    <property type="entry name" value="HAD-like"/>
    <property type="match status" value="1"/>
</dbReference>
<dbReference type="SUPFAM" id="SSF81665">
    <property type="entry name" value="Calcium ATPase, transmembrane domain M"/>
    <property type="match status" value="1"/>
</dbReference>
<dbReference type="PRINTS" id="PR00941">
    <property type="entry name" value="CDATPASE"/>
</dbReference>
<dbReference type="GO" id="GO:0016887">
    <property type="term" value="F:ATP hydrolysis activity"/>
    <property type="evidence" value="ECO:0007669"/>
    <property type="project" value="InterPro"/>
</dbReference>
<evidence type="ECO:0000256" key="8">
    <source>
        <dbReference type="ARBA" id="ARBA00022967"/>
    </source>
</evidence>
<dbReference type="InterPro" id="IPR044492">
    <property type="entry name" value="P_typ_ATPase_HD_dom"/>
</dbReference>
<dbReference type="Gene3D" id="3.30.70.100">
    <property type="match status" value="3"/>
</dbReference>
<feature type="transmembrane region" description="Helical" evidence="13">
    <location>
        <begin position="255"/>
        <end position="284"/>
    </location>
</feature>
<gene>
    <name evidence="15" type="primary">cadA</name>
    <name evidence="15" type="ORF">MOZ60_10360</name>
</gene>
<dbReference type="PROSITE" id="PS50846">
    <property type="entry name" value="HMA_2"/>
    <property type="match status" value="3"/>
</dbReference>
<dbReference type="CDD" id="cd00371">
    <property type="entry name" value="HMA"/>
    <property type="match status" value="2"/>
</dbReference>
<dbReference type="Gene3D" id="3.40.50.1000">
    <property type="entry name" value="HAD superfamily/HAD-like"/>
    <property type="match status" value="1"/>
</dbReference>
<dbReference type="EMBL" id="JALBUR010000041">
    <property type="protein sequence ID" value="MDX8420487.1"/>
    <property type="molecule type" value="Genomic_DNA"/>
</dbReference>
<keyword evidence="9 13" id="KW-1133">Transmembrane helix</keyword>
<evidence type="ECO:0000256" key="12">
    <source>
        <dbReference type="ARBA" id="ARBA00049338"/>
    </source>
</evidence>
<keyword evidence="4 13" id="KW-0812">Transmembrane</keyword>
<dbReference type="PANTHER" id="PTHR48085">
    <property type="entry name" value="CADMIUM/ZINC-TRANSPORTING ATPASE HMA2-RELATED"/>
    <property type="match status" value="1"/>
</dbReference>
<feature type="domain" description="HMA" evidence="14">
    <location>
        <begin position="6"/>
        <end position="74"/>
    </location>
</feature>
<dbReference type="InterPro" id="IPR008250">
    <property type="entry name" value="ATPase_P-typ_transduc_dom_A_sf"/>
</dbReference>
<organism evidence="15 16">
    <name type="scientific">Grylomicrobium aquisgranensis</name>
    <dbReference type="NCBI Taxonomy" id="2926318"/>
    <lineage>
        <taxon>Bacteria</taxon>
        <taxon>Bacillati</taxon>
        <taxon>Bacillota</taxon>
        <taxon>Erysipelotrichia</taxon>
        <taxon>Erysipelotrichales</taxon>
        <taxon>Erysipelotrichaceae</taxon>
        <taxon>Grylomicrobium</taxon>
    </lineage>
</organism>
<evidence type="ECO:0000256" key="11">
    <source>
        <dbReference type="ARBA" id="ARBA00039103"/>
    </source>
</evidence>
<dbReference type="RefSeq" id="WP_370596616.1">
    <property type="nucleotide sequence ID" value="NZ_JALBUR010000041.1"/>
</dbReference>
<dbReference type="PRINTS" id="PR00119">
    <property type="entry name" value="CATATPASE"/>
</dbReference>
<feature type="transmembrane region" description="Helical" evidence="13">
    <location>
        <begin position="501"/>
        <end position="525"/>
    </location>
</feature>
<dbReference type="GO" id="GO:0008551">
    <property type="term" value="F:P-type cadmium transporter activity"/>
    <property type="evidence" value="ECO:0007669"/>
    <property type="project" value="UniProtKB-EC"/>
</dbReference>
<dbReference type="NCBIfam" id="TIGR01512">
    <property type="entry name" value="ATPase-IB2_Cd"/>
    <property type="match status" value="1"/>
</dbReference>
<comment type="caution">
    <text evidence="15">The sequence shown here is derived from an EMBL/GenBank/DDBJ whole genome shotgun (WGS) entry which is preliminary data.</text>
</comment>
<dbReference type="SUPFAM" id="SSF55008">
    <property type="entry name" value="HMA, heavy metal-associated domain"/>
    <property type="match status" value="3"/>
</dbReference>
<keyword evidence="6 13" id="KW-0547">Nucleotide-binding</keyword>
<dbReference type="InterPro" id="IPR059000">
    <property type="entry name" value="ATPase_P-type_domA"/>
</dbReference>
<dbReference type="InterPro" id="IPR027256">
    <property type="entry name" value="P-typ_ATPase_IB"/>
</dbReference>
<evidence type="ECO:0000313" key="15">
    <source>
        <dbReference type="EMBL" id="MDX8420487.1"/>
    </source>
</evidence>
<dbReference type="Gene3D" id="2.70.150.10">
    <property type="entry name" value="Calcium-transporting ATPase, cytoplasmic transduction domain A"/>
    <property type="match status" value="1"/>
</dbReference>
<keyword evidence="7 13" id="KW-0067">ATP-binding</keyword>
<evidence type="ECO:0000313" key="16">
    <source>
        <dbReference type="Proteomes" id="UP001286174"/>
    </source>
</evidence>
<protein>
    <recommendedName>
        <fullName evidence="11">Cd(2+)-exporting ATPase</fullName>
        <ecNumber evidence="11">7.2.2.21</ecNumber>
    </recommendedName>
</protein>